<organism evidence="1 2">
    <name type="scientific">Chitiniphilus purpureus</name>
    <dbReference type="NCBI Taxonomy" id="2981137"/>
    <lineage>
        <taxon>Bacteria</taxon>
        <taxon>Pseudomonadati</taxon>
        <taxon>Pseudomonadota</taxon>
        <taxon>Betaproteobacteria</taxon>
        <taxon>Neisseriales</taxon>
        <taxon>Chitinibacteraceae</taxon>
        <taxon>Chitiniphilus</taxon>
    </lineage>
</organism>
<dbReference type="EMBL" id="CP106753">
    <property type="protein sequence ID" value="UXY13828.1"/>
    <property type="molecule type" value="Genomic_DNA"/>
</dbReference>
<protein>
    <submittedName>
        <fullName evidence="1">Uncharacterized protein</fullName>
    </submittedName>
</protein>
<evidence type="ECO:0000313" key="1">
    <source>
        <dbReference type="EMBL" id="UXY13828.1"/>
    </source>
</evidence>
<proteinExistence type="predicted"/>
<gene>
    <name evidence="1" type="ORF">N8I74_10890</name>
</gene>
<evidence type="ECO:0000313" key="2">
    <source>
        <dbReference type="Proteomes" id="UP001061302"/>
    </source>
</evidence>
<keyword evidence="2" id="KW-1185">Reference proteome</keyword>
<sequence length="58" mass="6390">MSHTTEQIQALCDEAVRHVAAQGGITVIGEILMRLVGVAYAYRALIDNDHPIIEDDQK</sequence>
<dbReference type="RefSeq" id="WP_263123098.1">
    <property type="nucleotide sequence ID" value="NZ_CP106753.1"/>
</dbReference>
<reference evidence="1" key="1">
    <citation type="submission" date="2022-10" db="EMBL/GenBank/DDBJ databases">
        <title>Chitiniphilus purpureus sp. nov., a novel chitin-degrading bacterium isolated from crawfish pond sediment.</title>
        <authorList>
            <person name="Li K."/>
        </authorList>
    </citation>
    <scope>NUCLEOTIDE SEQUENCE</scope>
    <source>
        <strain evidence="1">CD1</strain>
    </source>
</reference>
<accession>A0ABY6DPJ1</accession>
<name>A0ABY6DPJ1_9NEIS</name>
<dbReference type="Proteomes" id="UP001061302">
    <property type="component" value="Chromosome"/>
</dbReference>